<dbReference type="RefSeq" id="WP_185884720.1">
    <property type="nucleotide sequence ID" value="NZ_CP060052.1"/>
</dbReference>
<dbReference type="AlphaFoldDB" id="A0A7G6VV82"/>
<dbReference type="Proteomes" id="UP000515297">
    <property type="component" value="Chromosome"/>
</dbReference>
<feature type="region of interest" description="Disordered" evidence="1">
    <location>
        <begin position="1"/>
        <end position="42"/>
    </location>
</feature>
<evidence type="ECO:0000313" key="3">
    <source>
        <dbReference type="Proteomes" id="UP000515297"/>
    </source>
</evidence>
<sequence>MPESAQAGNGSSESAEQRAAPGNVIGRLLDDSPDGRYARRFPGKLPVRGRAGITGFFESEL</sequence>
<evidence type="ECO:0000256" key="1">
    <source>
        <dbReference type="SAM" id="MobiDB-lite"/>
    </source>
</evidence>
<name>A0A7G6VV82_9SPHN</name>
<reference evidence="2 3" key="1">
    <citation type="submission" date="2020-08" db="EMBL/GenBank/DDBJ databases">
        <authorList>
            <person name="Liu G."/>
            <person name="Sun C."/>
        </authorList>
    </citation>
    <scope>NUCLEOTIDE SEQUENCE [LARGE SCALE GENOMIC DNA]</scope>
    <source>
        <strain evidence="2 3">OT19</strain>
    </source>
</reference>
<dbReference type="EMBL" id="CP060052">
    <property type="protein sequence ID" value="QNE05647.1"/>
    <property type="molecule type" value="Genomic_DNA"/>
</dbReference>
<protein>
    <submittedName>
        <fullName evidence="2">Uncharacterized protein</fullName>
    </submittedName>
</protein>
<feature type="compositionally biased region" description="Basic and acidic residues" evidence="1">
    <location>
        <begin position="28"/>
        <end position="37"/>
    </location>
</feature>
<evidence type="ECO:0000313" key="2">
    <source>
        <dbReference type="EMBL" id="QNE05647.1"/>
    </source>
</evidence>
<feature type="compositionally biased region" description="Polar residues" evidence="1">
    <location>
        <begin position="1"/>
        <end position="14"/>
    </location>
</feature>
<proteinExistence type="predicted"/>
<organism evidence="2 3">
    <name type="scientific">Croceicoccus marinus</name>
    <dbReference type="NCBI Taxonomy" id="450378"/>
    <lineage>
        <taxon>Bacteria</taxon>
        <taxon>Pseudomonadati</taxon>
        <taxon>Pseudomonadota</taxon>
        <taxon>Alphaproteobacteria</taxon>
        <taxon>Sphingomonadales</taxon>
        <taxon>Erythrobacteraceae</taxon>
        <taxon>Croceicoccus</taxon>
    </lineage>
</organism>
<gene>
    <name evidence="2" type="ORF">H4O24_02840</name>
</gene>
<accession>A0A7G6VV82</accession>